<organism evidence="1 2">
    <name type="scientific">Laccaria amethystina LaAM-08-1</name>
    <dbReference type="NCBI Taxonomy" id="1095629"/>
    <lineage>
        <taxon>Eukaryota</taxon>
        <taxon>Fungi</taxon>
        <taxon>Dikarya</taxon>
        <taxon>Basidiomycota</taxon>
        <taxon>Agaricomycotina</taxon>
        <taxon>Agaricomycetes</taxon>
        <taxon>Agaricomycetidae</taxon>
        <taxon>Agaricales</taxon>
        <taxon>Agaricineae</taxon>
        <taxon>Hydnangiaceae</taxon>
        <taxon>Laccaria</taxon>
    </lineage>
</organism>
<accession>A0A0C9WZG2</accession>
<gene>
    <name evidence="1" type="ORF">K443DRAFT_683816</name>
</gene>
<evidence type="ECO:0000313" key="1">
    <source>
        <dbReference type="EMBL" id="KIJ94358.1"/>
    </source>
</evidence>
<reference evidence="2" key="2">
    <citation type="submission" date="2015-01" db="EMBL/GenBank/DDBJ databases">
        <title>Evolutionary Origins and Diversification of the Mycorrhizal Mutualists.</title>
        <authorList>
            <consortium name="DOE Joint Genome Institute"/>
            <consortium name="Mycorrhizal Genomics Consortium"/>
            <person name="Kohler A."/>
            <person name="Kuo A."/>
            <person name="Nagy L.G."/>
            <person name="Floudas D."/>
            <person name="Copeland A."/>
            <person name="Barry K.W."/>
            <person name="Cichocki N."/>
            <person name="Veneault-Fourrey C."/>
            <person name="LaButti K."/>
            <person name="Lindquist E.A."/>
            <person name="Lipzen A."/>
            <person name="Lundell T."/>
            <person name="Morin E."/>
            <person name="Murat C."/>
            <person name="Riley R."/>
            <person name="Ohm R."/>
            <person name="Sun H."/>
            <person name="Tunlid A."/>
            <person name="Henrissat B."/>
            <person name="Grigoriev I.V."/>
            <person name="Hibbett D.S."/>
            <person name="Martin F."/>
        </authorList>
    </citation>
    <scope>NUCLEOTIDE SEQUENCE [LARGE SCALE GENOMIC DNA]</scope>
    <source>
        <strain evidence="2">LaAM-08-1</strain>
    </source>
</reference>
<proteinExistence type="predicted"/>
<name>A0A0C9WZG2_9AGAR</name>
<dbReference type="Proteomes" id="UP000054477">
    <property type="component" value="Unassembled WGS sequence"/>
</dbReference>
<reference evidence="1 2" key="1">
    <citation type="submission" date="2014-04" db="EMBL/GenBank/DDBJ databases">
        <authorList>
            <consortium name="DOE Joint Genome Institute"/>
            <person name="Kuo A."/>
            <person name="Kohler A."/>
            <person name="Nagy L.G."/>
            <person name="Floudas D."/>
            <person name="Copeland A."/>
            <person name="Barry K.W."/>
            <person name="Cichocki N."/>
            <person name="Veneault-Fourrey C."/>
            <person name="LaButti K."/>
            <person name="Lindquist E.A."/>
            <person name="Lipzen A."/>
            <person name="Lundell T."/>
            <person name="Morin E."/>
            <person name="Murat C."/>
            <person name="Sun H."/>
            <person name="Tunlid A."/>
            <person name="Henrissat B."/>
            <person name="Grigoriev I.V."/>
            <person name="Hibbett D.S."/>
            <person name="Martin F."/>
            <person name="Nordberg H.P."/>
            <person name="Cantor M.N."/>
            <person name="Hua S.X."/>
        </authorList>
    </citation>
    <scope>NUCLEOTIDE SEQUENCE [LARGE SCALE GENOMIC DNA]</scope>
    <source>
        <strain evidence="1 2">LaAM-08-1</strain>
    </source>
</reference>
<protein>
    <submittedName>
        <fullName evidence="1">Uncharacterized protein</fullName>
    </submittedName>
</protein>
<sequence>MDAVVTKHRTIDLRAEKIVLVVNWMGMDTNSRANVKGGEVTSASSSVTCRTAY</sequence>
<keyword evidence="2" id="KW-1185">Reference proteome</keyword>
<dbReference type="HOGENOM" id="CLU_3069040_0_0_1"/>
<evidence type="ECO:0000313" key="2">
    <source>
        <dbReference type="Proteomes" id="UP000054477"/>
    </source>
</evidence>
<dbReference type="EMBL" id="KN838797">
    <property type="protein sequence ID" value="KIJ94358.1"/>
    <property type="molecule type" value="Genomic_DNA"/>
</dbReference>
<dbReference type="AlphaFoldDB" id="A0A0C9WZG2"/>